<dbReference type="Proteomes" id="UP000839592">
    <property type="component" value="Unassembled WGS sequence"/>
</dbReference>
<evidence type="ECO:0000256" key="1">
    <source>
        <dbReference type="SAM" id="MobiDB-lite"/>
    </source>
</evidence>
<dbReference type="InterPro" id="IPR025285">
    <property type="entry name" value="DUF4145"/>
</dbReference>
<feature type="domain" description="DUF4145" evidence="2">
    <location>
        <begin position="89"/>
        <end position="165"/>
    </location>
</feature>
<organism evidence="3">
    <name type="scientific">Salmonella enterica subsp. enterica serovar Meleagridis</name>
    <dbReference type="NCBI Taxonomy" id="486999"/>
    <lineage>
        <taxon>Bacteria</taxon>
        <taxon>Pseudomonadati</taxon>
        <taxon>Pseudomonadota</taxon>
        <taxon>Gammaproteobacteria</taxon>
        <taxon>Enterobacterales</taxon>
        <taxon>Enterobacteriaceae</taxon>
        <taxon>Salmonella</taxon>
    </lineage>
</organism>
<name>A0A605I2H9_SALET</name>
<reference evidence="3" key="1">
    <citation type="submission" date="2018-08" db="EMBL/GenBank/DDBJ databases">
        <authorList>
            <consortium name="GenomeTrakr network: Whole genome sequencing for foodborne pathogen traceback"/>
        </authorList>
    </citation>
    <scope>NUCLEOTIDE SEQUENCE [LARGE SCALE GENOMIC DNA]</scope>
    <source>
        <strain evidence="3">FSIS11812853</strain>
    </source>
</reference>
<evidence type="ECO:0000313" key="3">
    <source>
        <dbReference type="EMBL" id="ECU3788232.1"/>
    </source>
</evidence>
<feature type="region of interest" description="Disordered" evidence="1">
    <location>
        <begin position="197"/>
        <end position="226"/>
    </location>
</feature>
<sequence>MAEYYPAVFRATAFNCPYCNVYSKHEWLPLKGTRIGTAPDLFTNMYASICLCCSEEAYWCDERLIIPASTDVEMPSPDMPDDCKSDYMEARSIVNLSPKGAAALLRLSLQKLMVHLGEPGKHIDTDIKSLVAKGLSPLVQRAADICRIVGNQAVHPGEINIDDDPQLAHGLFKLLNIIVTEQITRPKEVEAMFNSMPERALKGIEDRDRKAREQQQAANEQSCRSD</sequence>
<gene>
    <name evidence="3" type="ORF">D0194_01290</name>
</gene>
<dbReference type="AlphaFoldDB" id="A0A605I2H9"/>
<dbReference type="EMBL" id="AAKPTL010000002">
    <property type="protein sequence ID" value="ECU3788232.1"/>
    <property type="molecule type" value="Genomic_DNA"/>
</dbReference>
<accession>A0A605I2H9</accession>
<protein>
    <submittedName>
        <fullName evidence="3">DUF4145 domain-containing protein</fullName>
    </submittedName>
</protein>
<proteinExistence type="predicted"/>
<evidence type="ECO:0000259" key="2">
    <source>
        <dbReference type="Pfam" id="PF13643"/>
    </source>
</evidence>
<feature type="compositionally biased region" description="Basic and acidic residues" evidence="1">
    <location>
        <begin position="199"/>
        <end position="213"/>
    </location>
</feature>
<dbReference type="Pfam" id="PF13643">
    <property type="entry name" value="DUF4145"/>
    <property type="match status" value="1"/>
</dbReference>
<feature type="compositionally biased region" description="Polar residues" evidence="1">
    <location>
        <begin position="214"/>
        <end position="226"/>
    </location>
</feature>
<dbReference type="RefSeq" id="WP_322407917.1">
    <property type="nucleotide sequence ID" value="NZ_JAXOUP010000005.1"/>
</dbReference>
<comment type="caution">
    <text evidence="3">The sequence shown here is derived from an EMBL/GenBank/DDBJ whole genome shotgun (WGS) entry which is preliminary data.</text>
</comment>